<dbReference type="AlphaFoldDB" id="A0A0Q3IE83"/>
<dbReference type="InParanoid" id="A0A0Q3IE83"/>
<reference evidence="2" key="3">
    <citation type="submission" date="2018-08" db="UniProtKB">
        <authorList>
            <consortium name="EnsemblPlants"/>
        </authorList>
    </citation>
    <scope>IDENTIFICATION</scope>
    <source>
        <strain evidence="2">cv. Bd21</strain>
    </source>
</reference>
<organism evidence="1">
    <name type="scientific">Brachypodium distachyon</name>
    <name type="common">Purple false brome</name>
    <name type="synonym">Trachynia distachya</name>
    <dbReference type="NCBI Taxonomy" id="15368"/>
    <lineage>
        <taxon>Eukaryota</taxon>
        <taxon>Viridiplantae</taxon>
        <taxon>Streptophyta</taxon>
        <taxon>Embryophyta</taxon>
        <taxon>Tracheophyta</taxon>
        <taxon>Spermatophyta</taxon>
        <taxon>Magnoliopsida</taxon>
        <taxon>Liliopsida</taxon>
        <taxon>Poales</taxon>
        <taxon>Poaceae</taxon>
        <taxon>BOP clade</taxon>
        <taxon>Pooideae</taxon>
        <taxon>Stipodae</taxon>
        <taxon>Brachypodieae</taxon>
        <taxon>Brachypodium</taxon>
    </lineage>
</organism>
<sequence>MHAEEAIFASGLHHLTWPKKPNKQTQIMGIKLTASTHCPRSHIAAVQSLSFVRDPLDPTGSSCIWAYVRLLARRRPTLVLRSRGKRMTTYATELRADGHGVSDDRTLELISLHPLMAAASYTATEHY</sequence>
<reference evidence="1 2" key="1">
    <citation type="journal article" date="2010" name="Nature">
        <title>Genome sequencing and analysis of the model grass Brachypodium distachyon.</title>
        <authorList>
            <consortium name="International Brachypodium Initiative"/>
        </authorList>
    </citation>
    <scope>NUCLEOTIDE SEQUENCE [LARGE SCALE GENOMIC DNA]</scope>
    <source>
        <strain evidence="1 2">Bd21</strain>
    </source>
</reference>
<name>A0A0Q3IE83_BRADI</name>
<accession>A0A0Q3IE83</accession>
<dbReference type="Proteomes" id="UP000008810">
    <property type="component" value="Chromosome 2"/>
</dbReference>
<keyword evidence="3" id="KW-1185">Reference proteome</keyword>
<dbReference type="EnsemblPlants" id="KQK04219">
    <property type="protein sequence ID" value="KQK04219"/>
    <property type="gene ID" value="BRADI_2g12412v3"/>
</dbReference>
<dbReference type="Gramene" id="KQK04219">
    <property type="protein sequence ID" value="KQK04219"/>
    <property type="gene ID" value="BRADI_2g12412v3"/>
</dbReference>
<evidence type="ECO:0000313" key="2">
    <source>
        <dbReference type="EnsemblPlants" id="KQK04219"/>
    </source>
</evidence>
<dbReference type="EMBL" id="CM000881">
    <property type="protein sequence ID" value="KQK04219.2"/>
    <property type="molecule type" value="Genomic_DNA"/>
</dbReference>
<proteinExistence type="predicted"/>
<gene>
    <name evidence="1" type="ORF">BRADI_2g12412v3</name>
</gene>
<evidence type="ECO:0000313" key="3">
    <source>
        <dbReference type="Proteomes" id="UP000008810"/>
    </source>
</evidence>
<reference evidence="1" key="2">
    <citation type="submission" date="2017-06" db="EMBL/GenBank/DDBJ databases">
        <title>WGS assembly of Brachypodium distachyon.</title>
        <authorList>
            <consortium name="The International Brachypodium Initiative"/>
            <person name="Lucas S."/>
            <person name="Harmon-Smith M."/>
            <person name="Lail K."/>
            <person name="Tice H."/>
            <person name="Grimwood J."/>
            <person name="Bruce D."/>
            <person name="Barry K."/>
            <person name="Shu S."/>
            <person name="Lindquist E."/>
            <person name="Wang M."/>
            <person name="Pitluck S."/>
            <person name="Vogel J.P."/>
            <person name="Garvin D.F."/>
            <person name="Mockler T.C."/>
            <person name="Schmutz J."/>
            <person name="Rokhsar D."/>
            <person name="Bevan M.W."/>
        </authorList>
    </citation>
    <scope>NUCLEOTIDE SEQUENCE</scope>
    <source>
        <strain evidence="1">Bd21</strain>
    </source>
</reference>
<protein>
    <submittedName>
        <fullName evidence="1 2">Uncharacterized protein</fullName>
    </submittedName>
</protein>
<evidence type="ECO:0000313" key="1">
    <source>
        <dbReference type="EMBL" id="KQK04219.2"/>
    </source>
</evidence>